<feature type="domain" description="Helix-turn-helix" evidence="1">
    <location>
        <begin position="50"/>
        <end position="97"/>
    </location>
</feature>
<dbReference type="Proteomes" id="UP000553756">
    <property type="component" value="Unassembled WGS sequence"/>
</dbReference>
<evidence type="ECO:0000313" key="2">
    <source>
        <dbReference type="EMBL" id="NMN02368.1"/>
    </source>
</evidence>
<accession>A0ABX1SZN0</accession>
<dbReference type="InterPro" id="IPR010093">
    <property type="entry name" value="SinI_DNA-bd"/>
</dbReference>
<keyword evidence="3" id="KW-1185">Reference proteome</keyword>
<evidence type="ECO:0000313" key="3">
    <source>
        <dbReference type="Proteomes" id="UP000553756"/>
    </source>
</evidence>
<dbReference type="EMBL" id="JAAIIJ010000019">
    <property type="protein sequence ID" value="NMN02368.1"/>
    <property type="molecule type" value="Genomic_DNA"/>
</dbReference>
<proteinExistence type="predicted"/>
<dbReference type="InterPro" id="IPR041657">
    <property type="entry name" value="HTH_17"/>
</dbReference>
<reference evidence="2 3" key="1">
    <citation type="submission" date="2020-02" db="EMBL/GenBank/DDBJ databases">
        <title>Characterization of phylogenetic diversity of novel bifidobacterial species isolated in Czech ZOOs.</title>
        <authorList>
            <person name="Lugli G.A."/>
            <person name="Vera N.B."/>
            <person name="Ventura M."/>
        </authorList>
    </citation>
    <scope>NUCLEOTIDE SEQUENCE [LARGE SCALE GENOMIC DNA]</scope>
    <source>
        <strain evidence="2 3">DSM 109963</strain>
    </source>
</reference>
<dbReference type="Pfam" id="PF12728">
    <property type="entry name" value="HTH_17"/>
    <property type="match status" value="1"/>
</dbReference>
<comment type="caution">
    <text evidence="2">The sequence shown here is derived from an EMBL/GenBank/DDBJ whole genome shotgun (WGS) entry which is preliminary data.</text>
</comment>
<protein>
    <submittedName>
        <fullName evidence="2">Excisionase family protein</fullName>
    </submittedName>
</protein>
<sequence length="132" mass="14880">MNITTAKAGMSGTAQLSDGRGNVIELTAEEYERAREAVLNTAGQAAEHITTGEAAKILGVSRRTVMRMLDDGLMPYTRLGSQSYRYMRLNDVLEYRKRSEHERRESLDQVREIMDSVDVPDGTFADYIRQFG</sequence>
<organism evidence="2 3">
    <name type="scientific">Bifidobacterium panos</name>
    <dbReference type="NCBI Taxonomy" id="2675321"/>
    <lineage>
        <taxon>Bacteria</taxon>
        <taxon>Bacillati</taxon>
        <taxon>Actinomycetota</taxon>
        <taxon>Actinomycetes</taxon>
        <taxon>Bifidobacteriales</taxon>
        <taxon>Bifidobacteriaceae</taxon>
        <taxon>Bifidobacterium</taxon>
    </lineage>
</organism>
<gene>
    <name evidence="2" type="ORF">G1C94_0990</name>
</gene>
<dbReference type="InterPro" id="IPR009061">
    <property type="entry name" value="DNA-bd_dom_put_sf"/>
</dbReference>
<dbReference type="SUPFAM" id="SSF46955">
    <property type="entry name" value="Putative DNA-binding domain"/>
    <property type="match status" value="1"/>
</dbReference>
<dbReference type="NCBIfam" id="TIGR01764">
    <property type="entry name" value="excise"/>
    <property type="match status" value="1"/>
</dbReference>
<dbReference type="InterPro" id="IPR036388">
    <property type="entry name" value="WH-like_DNA-bd_sf"/>
</dbReference>
<dbReference type="RefSeq" id="WP_172145643.1">
    <property type="nucleotide sequence ID" value="NZ_JAAIIJ010000019.1"/>
</dbReference>
<evidence type="ECO:0000259" key="1">
    <source>
        <dbReference type="Pfam" id="PF12728"/>
    </source>
</evidence>
<dbReference type="Gene3D" id="1.10.10.10">
    <property type="entry name" value="Winged helix-like DNA-binding domain superfamily/Winged helix DNA-binding domain"/>
    <property type="match status" value="1"/>
</dbReference>
<name>A0ABX1SZN0_9BIFI</name>